<dbReference type="InterPro" id="IPR001965">
    <property type="entry name" value="Znf_PHD"/>
</dbReference>
<dbReference type="AlphaFoldDB" id="A0A5J9WQR7"/>
<evidence type="ECO:0000256" key="2">
    <source>
        <dbReference type="ARBA" id="ARBA00022771"/>
    </source>
</evidence>
<evidence type="ECO:0000259" key="7">
    <source>
        <dbReference type="PROSITE" id="PS50016"/>
    </source>
</evidence>
<dbReference type="Gramene" id="TVU50461">
    <property type="protein sequence ID" value="TVU50461"/>
    <property type="gene ID" value="EJB05_01833"/>
</dbReference>
<dbReference type="Gene3D" id="3.30.40.10">
    <property type="entry name" value="Zinc/RING finger domain, C3HC4 (zinc finger)"/>
    <property type="match status" value="2"/>
</dbReference>
<evidence type="ECO:0000256" key="3">
    <source>
        <dbReference type="ARBA" id="ARBA00022833"/>
    </source>
</evidence>
<comment type="caution">
    <text evidence="8">The sequence shown here is derived from an EMBL/GenBank/DDBJ whole genome shotgun (WGS) entry which is preliminary data.</text>
</comment>
<dbReference type="SUPFAM" id="SSF57903">
    <property type="entry name" value="FYVE/PHD zinc finger"/>
    <property type="match status" value="2"/>
</dbReference>
<dbReference type="GO" id="GO:0008270">
    <property type="term" value="F:zinc ion binding"/>
    <property type="evidence" value="ECO:0007669"/>
    <property type="project" value="UniProtKB-KW"/>
</dbReference>
<protein>
    <recommendedName>
        <fullName evidence="7">PHD-type domain-containing protein</fullName>
    </recommendedName>
</protein>
<evidence type="ECO:0000313" key="8">
    <source>
        <dbReference type="EMBL" id="TVU50461.1"/>
    </source>
</evidence>
<evidence type="ECO:0000256" key="5">
    <source>
        <dbReference type="ARBA" id="ARBA00023163"/>
    </source>
</evidence>
<sequence length="659" mass="73478">MLVGGLDVEDNMICSEDSSSEVVDVGHVKVCDICGDLGEEEKLAICTRCNDGAEHIYCMQVMIEDVPEGDWFCEKCRAEVDTEKKHNKKPEISQVKDGTLPLKKKAEFEHMGVMNEGIKKQREAKICKICGDVGEEEKLAICSRCNDGAEHIYCMRVMIEEVPDVGWLCEMCQNEVEGEKRAEKLRKSEVKNGICKEQPTKGKLSKPANDANIRSSYENEMDVKYVDGKESQEGNLDEPAGGLSTEANSRKRVLLCGSSLKSDTEIGNHATGQVSTSLAQPRHGQLSKFVFSNSKIPKVIQLGCEVTVRPKLLKKSLSCITKQVGPMSILTSSTSFRKPNFGDQAPTVMTPMNLLAEERRVMNQPDSRNVKSNRGSSIAYPFVGESLVAPVSSLAESTGLFERNKPHLAKAPGSIMLSTSERSTGILGSDAKRMAVQVSYQSHQAYTSNNPYPKLKDEGYYTACLIGRTLDSPTMSSDLGDKTQVFTSQYFAPGYELIASAAPKMDYVWQGSFELWGTGRLPAFCDGLQAHISCSASSEVLEVAKRLPSKIQLQKLPRQSVWLPEFQENYPTCGSIDIFFFARDMKSYENYYSKLVENIMKDDLALRGNTEAAELIIFSSSTLSKNFQRWNMFYFWWGVLRVNTEKKYEPSTWPTCMDQ</sequence>
<keyword evidence="1" id="KW-0479">Metal-binding</keyword>
<evidence type="ECO:0000256" key="4">
    <source>
        <dbReference type="ARBA" id="ARBA00023015"/>
    </source>
</evidence>
<dbReference type="Pfam" id="PF23121">
    <property type="entry name" value="SPOC_AIPP2"/>
    <property type="match status" value="1"/>
</dbReference>
<keyword evidence="3" id="KW-0862">Zinc</keyword>
<feature type="domain" description="PHD-type" evidence="7">
    <location>
        <begin position="28"/>
        <end position="79"/>
    </location>
</feature>
<organism evidence="8 9">
    <name type="scientific">Eragrostis curvula</name>
    <name type="common">weeping love grass</name>
    <dbReference type="NCBI Taxonomy" id="38414"/>
    <lineage>
        <taxon>Eukaryota</taxon>
        <taxon>Viridiplantae</taxon>
        <taxon>Streptophyta</taxon>
        <taxon>Embryophyta</taxon>
        <taxon>Tracheophyta</taxon>
        <taxon>Spermatophyta</taxon>
        <taxon>Magnoliopsida</taxon>
        <taxon>Liliopsida</taxon>
        <taxon>Poales</taxon>
        <taxon>Poaceae</taxon>
        <taxon>PACMAD clade</taxon>
        <taxon>Chloridoideae</taxon>
        <taxon>Eragrostideae</taxon>
        <taxon>Eragrostidinae</taxon>
        <taxon>Eragrostis</taxon>
    </lineage>
</organism>
<dbReference type="InterPro" id="IPR019787">
    <property type="entry name" value="Znf_PHD-finger"/>
</dbReference>
<keyword evidence="9" id="KW-1185">Reference proteome</keyword>
<dbReference type="GO" id="GO:0140566">
    <property type="term" value="F:histone reader activity"/>
    <property type="evidence" value="ECO:0007669"/>
    <property type="project" value="InterPro"/>
</dbReference>
<dbReference type="Pfam" id="PF00628">
    <property type="entry name" value="PHD"/>
    <property type="match status" value="2"/>
</dbReference>
<accession>A0A5J9WQR7</accession>
<keyword evidence="5" id="KW-0804">Transcription</keyword>
<proteinExistence type="predicted"/>
<keyword evidence="4" id="KW-0805">Transcription regulation</keyword>
<keyword evidence="2 6" id="KW-0863">Zinc-finger</keyword>
<dbReference type="PANTHER" id="PTHR33304:SF48">
    <property type="entry name" value="ZINC FINGER PHD-TYPE DOMAIN-CONTAINING PROTEIN"/>
    <property type="match status" value="1"/>
</dbReference>
<evidence type="ECO:0000256" key="1">
    <source>
        <dbReference type="ARBA" id="ARBA00022723"/>
    </source>
</evidence>
<dbReference type="InterPro" id="IPR011011">
    <property type="entry name" value="Znf_FYVE_PHD"/>
</dbReference>
<dbReference type="PROSITE" id="PS50016">
    <property type="entry name" value="ZF_PHD_2"/>
    <property type="match status" value="2"/>
</dbReference>
<gene>
    <name evidence="8" type="ORF">EJB05_01833</name>
</gene>
<dbReference type="InterPro" id="IPR056280">
    <property type="entry name" value="AIPP2-like_SPOC"/>
</dbReference>
<feature type="domain" description="PHD-type" evidence="7">
    <location>
        <begin position="124"/>
        <end position="175"/>
    </location>
</feature>
<dbReference type="Proteomes" id="UP000324897">
    <property type="component" value="Chromosome 6"/>
</dbReference>
<reference evidence="8 9" key="1">
    <citation type="journal article" date="2019" name="Sci. Rep.">
        <title>A high-quality genome of Eragrostis curvula grass provides insights into Poaceae evolution and supports new strategies to enhance forage quality.</title>
        <authorList>
            <person name="Carballo J."/>
            <person name="Santos B.A.C.M."/>
            <person name="Zappacosta D."/>
            <person name="Garbus I."/>
            <person name="Selva J.P."/>
            <person name="Gallo C.A."/>
            <person name="Diaz A."/>
            <person name="Albertini E."/>
            <person name="Caccamo M."/>
            <person name="Echenique V."/>
        </authorList>
    </citation>
    <scope>NUCLEOTIDE SEQUENCE [LARGE SCALE GENOMIC DNA]</scope>
    <source>
        <strain evidence="9">cv. Victoria</strain>
        <tissue evidence="8">Leaf</tissue>
    </source>
</reference>
<dbReference type="PANTHER" id="PTHR33304">
    <property type="match status" value="1"/>
</dbReference>
<dbReference type="InterPro" id="IPR013083">
    <property type="entry name" value="Znf_RING/FYVE/PHD"/>
</dbReference>
<dbReference type="OrthoDB" id="787137at2759"/>
<dbReference type="GO" id="GO:0034244">
    <property type="term" value="P:negative regulation of transcription elongation by RNA polymerase II"/>
    <property type="evidence" value="ECO:0007669"/>
    <property type="project" value="InterPro"/>
</dbReference>
<dbReference type="InterPro" id="IPR049914">
    <property type="entry name" value="PHD1-3/5-6"/>
</dbReference>
<dbReference type="EMBL" id="RWGY01000002">
    <property type="protein sequence ID" value="TVU50461.1"/>
    <property type="molecule type" value="Genomic_DNA"/>
</dbReference>
<name>A0A5J9WQR7_9POAL</name>
<evidence type="ECO:0000256" key="6">
    <source>
        <dbReference type="PROSITE-ProRule" id="PRU00146"/>
    </source>
</evidence>
<evidence type="ECO:0000313" key="9">
    <source>
        <dbReference type="Proteomes" id="UP000324897"/>
    </source>
</evidence>
<dbReference type="SMART" id="SM00249">
    <property type="entry name" value="PHD"/>
    <property type="match status" value="2"/>
</dbReference>